<evidence type="ECO:0000259" key="2">
    <source>
        <dbReference type="Pfam" id="PF04773"/>
    </source>
</evidence>
<dbReference type="PIRSF" id="PIRSF018266">
    <property type="entry name" value="FecR"/>
    <property type="match status" value="1"/>
</dbReference>
<sequence>MSGPRALPDTPAAAAARRQAGGDEAPPPHHVMEQAAQWYALLVSGEASAADQARWRAWLAAHRQHRQAWQYVESVSQRVLAPLQDTPDPRLMASQVYSAHARVRARRRTLAALGAVAATGILGWAGRPWPALEDAYIAWTAGYRTGTGEIRAFTLEDGSRIWLNAASAVDADMGAGMRRLYLAAGEILVATRSGDPRPFIVDTPQGRMRALGTRFTVRREPDRTFLAVYAGSVEIRTAADAASRVIPAGRQARFSRDAILASAPADPAREAWSRGELIAWDLSLAQIVAELDRHQAGHISLAPDVAQRRVFGTFPLHDVDGALAMLAEAASVRVRRPLPWWISIEDRPPQAPAGQGS</sequence>
<evidence type="ECO:0000313" key="4">
    <source>
        <dbReference type="EMBL" id="MDM9559313.1"/>
    </source>
</evidence>
<dbReference type="Pfam" id="PF16220">
    <property type="entry name" value="DUF4880"/>
    <property type="match status" value="1"/>
</dbReference>
<accession>A0ABT7W2B2</accession>
<dbReference type="RefSeq" id="WP_231501663.1">
    <property type="nucleotide sequence ID" value="NZ_JAUDJE010000007.1"/>
</dbReference>
<dbReference type="InterPro" id="IPR032623">
    <property type="entry name" value="FecR_N"/>
</dbReference>
<dbReference type="Gene3D" id="2.60.120.1440">
    <property type="match status" value="1"/>
</dbReference>
<organism evidence="4 5">
    <name type="scientific">Bordetella petrii</name>
    <dbReference type="NCBI Taxonomy" id="94624"/>
    <lineage>
        <taxon>Bacteria</taxon>
        <taxon>Pseudomonadati</taxon>
        <taxon>Pseudomonadota</taxon>
        <taxon>Betaproteobacteria</taxon>
        <taxon>Burkholderiales</taxon>
        <taxon>Alcaligenaceae</taxon>
        <taxon>Bordetella</taxon>
    </lineage>
</organism>
<feature type="compositionally biased region" description="Low complexity" evidence="1">
    <location>
        <begin position="1"/>
        <end position="19"/>
    </location>
</feature>
<dbReference type="PANTHER" id="PTHR30273:SF2">
    <property type="entry name" value="PROTEIN FECR"/>
    <property type="match status" value="1"/>
</dbReference>
<name>A0ABT7W2B2_9BORD</name>
<dbReference type="InterPro" id="IPR006860">
    <property type="entry name" value="FecR"/>
</dbReference>
<keyword evidence="5" id="KW-1185">Reference proteome</keyword>
<evidence type="ECO:0000313" key="5">
    <source>
        <dbReference type="Proteomes" id="UP001175604"/>
    </source>
</evidence>
<reference evidence="4" key="1">
    <citation type="submission" date="2023-06" db="EMBL/GenBank/DDBJ databases">
        <title>full genome analysis of Phenantherene degrader P3.</title>
        <authorList>
            <person name="Akbar A."/>
            <person name="Rahmeh R."/>
            <person name="Kishk M."/>
        </authorList>
    </citation>
    <scope>NUCLEOTIDE SEQUENCE</scope>
    <source>
        <strain evidence="4">P3</strain>
    </source>
</reference>
<feature type="region of interest" description="Disordered" evidence="1">
    <location>
        <begin position="1"/>
        <end position="29"/>
    </location>
</feature>
<dbReference type="Proteomes" id="UP001175604">
    <property type="component" value="Unassembled WGS sequence"/>
</dbReference>
<evidence type="ECO:0000259" key="3">
    <source>
        <dbReference type="Pfam" id="PF16220"/>
    </source>
</evidence>
<dbReference type="Pfam" id="PF04773">
    <property type="entry name" value="FecR"/>
    <property type="match status" value="1"/>
</dbReference>
<dbReference type="PANTHER" id="PTHR30273">
    <property type="entry name" value="PERIPLASMIC SIGNAL SENSOR AND SIGMA FACTOR ACTIVATOR FECR-RELATED"/>
    <property type="match status" value="1"/>
</dbReference>
<dbReference type="EMBL" id="JAUDJE010000007">
    <property type="protein sequence ID" value="MDM9559313.1"/>
    <property type="molecule type" value="Genomic_DNA"/>
</dbReference>
<protein>
    <submittedName>
        <fullName evidence="4">FecR domain-containing protein</fullName>
    </submittedName>
</protein>
<proteinExistence type="predicted"/>
<feature type="domain" description="FecR N-terminal" evidence="3">
    <location>
        <begin position="33"/>
        <end position="74"/>
    </location>
</feature>
<dbReference type="InterPro" id="IPR012373">
    <property type="entry name" value="Ferrdict_sens_TM"/>
</dbReference>
<feature type="domain" description="FecR protein" evidence="2">
    <location>
        <begin position="143"/>
        <end position="234"/>
    </location>
</feature>
<gene>
    <name evidence="4" type="ORF">QUC21_09750</name>
</gene>
<comment type="caution">
    <text evidence="4">The sequence shown here is derived from an EMBL/GenBank/DDBJ whole genome shotgun (WGS) entry which is preliminary data.</text>
</comment>
<evidence type="ECO:0000256" key="1">
    <source>
        <dbReference type="SAM" id="MobiDB-lite"/>
    </source>
</evidence>